<dbReference type="GeneID" id="36519143"/>
<keyword evidence="2" id="KW-1185">Reference proteome</keyword>
<reference evidence="1 2" key="1">
    <citation type="submission" date="2017-12" db="EMBL/GenBank/DDBJ databases">
        <authorList>
            <consortium name="DOE Joint Genome Institute"/>
            <person name="Haridas S."/>
            <person name="Kjaerbolling I."/>
            <person name="Vesth T.C."/>
            <person name="Frisvad J.C."/>
            <person name="Nybo J.L."/>
            <person name="Theobald S."/>
            <person name="Kuo A."/>
            <person name="Bowyer P."/>
            <person name="Matsuda Y."/>
            <person name="Mondo S."/>
            <person name="Lyhne E.K."/>
            <person name="Kogle M.E."/>
            <person name="Clum A."/>
            <person name="Lipzen A."/>
            <person name="Salamov A."/>
            <person name="Ngan C.Y."/>
            <person name="Daum C."/>
            <person name="Chiniquy J."/>
            <person name="Barry K."/>
            <person name="LaButti K."/>
            <person name="Simmons B.A."/>
            <person name="Magnuson J.K."/>
            <person name="Mortensen U.H."/>
            <person name="Larsen T.O."/>
            <person name="Grigoriev I.V."/>
            <person name="Baker S.E."/>
            <person name="Andersen M.R."/>
            <person name="Nordberg H.P."/>
            <person name="Cantor M.N."/>
            <person name="Hua S.X."/>
        </authorList>
    </citation>
    <scope>NUCLEOTIDE SEQUENCE [LARGE SCALE GENOMIC DNA]</scope>
    <source>
        <strain evidence="1 2">CBS 102.13</strain>
    </source>
</reference>
<name>A0A2I2FFN4_ASPCN</name>
<evidence type="ECO:0000313" key="1">
    <source>
        <dbReference type="EMBL" id="PLB39434.1"/>
    </source>
</evidence>
<dbReference type="RefSeq" id="XP_024673446.1">
    <property type="nucleotide sequence ID" value="XM_024811983.1"/>
</dbReference>
<evidence type="ECO:0000313" key="2">
    <source>
        <dbReference type="Proteomes" id="UP000234585"/>
    </source>
</evidence>
<gene>
    <name evidence="1" type="ORF">BDW47DRAFT_103048</name>
</gene>
<proteinExistence type="predicted"/>
<dbReference type="EMBL" id="KZ559129">
    <property type="protein sequence ID" value="PLB39434.1"/>
    <property type="molecule type" value="Genomic_DNA"/>
</dbReference>
<organism evidence="1 2">
    <name type="scientific">Aspergillus candidus</name>
    <dbReference type="NCBI Taxonomy" id="41067"/>
    <lineage>
        <taxon>Eukaryota</taxon>
        <taxon>Fungi</taxon>
        <taxon>Dikarya</taxon>
        <taxon>Ascomycota</taxon>
        <taxon>Pezizomycotina</taxon>
        <taxon>Eurotiomycetes</taxon>
        <taxon>Eurotiomycetidae</taxon>
        <taxon>Eurotiales</taxon>
        <taxon>Aspergillaceae</taxon>
        <taxon>Aspergillus</taxon>
        <taxon>Aspergillus subgen. Circumdati</taxon>
    </lineage>
</organism>
<sequence>MLNLIFSSSFFLHARSDTKFDTHFNQSHYQSASILITRIQYERPGKTDHLPKLKEMAHLMSNILEYIELSLRFHPNRCTTNPHWIHTRHTVCRGTGPSVLPVCPGGLNNSWEVENSTSAVGLVDNPAAREQSA</sequence>
<accession>A0A2I2FFN4</accession>
<protein>
    <submittedName>
        <fullName evidence="1">Uncharacterized protein</fullName>
    </submittedName>
</protein>
<dbReference type="AlphaFoldDB" id="A0A2I2FFN4"/>
<dbReference type="Proteomes" id="UP000234585">
    <property type="component" value="Unassembled WGS sequence"/>
</dbReference>